<keyword evidence="3" id="KW-1185">Reference proteome</keyword>
<protein>
    <submittedName>
        <fullName evidence="2">Uncharacterized protein</fullName>
    </submittedName>
</protein>
<sequence>MLPEDVHLVPIEVLQMIKCGCTSSTPCSSGRCSFCGCSKVVFDVLQLSRGPECNNVNTRVGSSQLTMKKTESRKNNWELRNVSLDARLSRSVTSSLLQQRGGRAEPGSHLGRLRYGQPTGNQMRRLDAKERGPKTTASPGRDAKSPGSLSSSSPPLSTLLGFRQPSVTVRATQTPNPSPVSTLTGPRGEQPHSHPYSGVDATRHRGRGGSPAAGKGRCSLPYTPRLAHARRQLKALLAVLYLPPPSTPSPSRRGLGGEATAVRLLAALLWASSPLMTWAAPKPLTRGAHFLSCC</sequence>
<feature type="compositionally biased region" description="Low complexity" evidence="1">
    <location>
        <begin position="145"/>
        <end position="161"/>
    </location>
</feature>
<evidence type="ECO:0000256" key="1">
    <source>
        <dbReference type="SAM" id="MobiDB-lite"/>
    </source>
</evidence>
<organism evidence="2 3">
    <name type="scientific">Chionoecetes opilio</name>
    <name type="common">Atlantic snow crab</name>
    <name type="synonym">Cancer opilio</name>
    <dbReference type="NCBI Taxonomy" id="41210"/>
    <lineage>
        <taxon>Eukaryota</taxon>
        <taxon>Metazoa</taxon>
        <taxon>Ecdysozoa</taxon>
        <taxon>Arthropoda</taxon>
        <taxon>Crustacea</taxon>
        <taxon>Multicrustacea</taxon>
        <taxon>Malacostraca</taxon>
        <taxon>Eumalacostraca</taxon>
        <taxon>Eucarida</taxon>
        <taxon>Decapoda</taxon>
        <taxon>Pleocyemata</taxon>
        <taxon>Brachyura</taxon>
        <taxon>Eubrachyura</taxon>
        <taxon>Majoidea</taxon>
        <taxon>Majidae</taxon>
        <taxon>Chionoecetes</taxon>
    </lineage>
</organism>
<accession>A0A8J4XL47</accession>
<reference evidence="2" key="1">
    <citation type="submission" date="2020-07" db="EMBL/GenBank/DDBJ databases">
        <title>The High-quality genome of the commercially important snow crab, Chionoecetes opilio.</title>
        <authorList>
            <person name="Jeong J.-H."/>
            <person name="Ryu S."/>
        </authorList>
    </citation>
    <scope>NUCLEOTIDE SEQUENCE</scope>
    <source>
        <strain evidence="2">MADBK_172401_WGS</strain>
        <tissue evidence="2">Digestive gland</tissue>
    </source>
</reference>
<proteinExistence type="predicted"/>
<comment type="caution">
    <text evidence="2">The sequence shown here is derived from an EMBL/GenBank/DDBJ whole genome shotgun (WGS) entry which is preliminary data.</text>
</comment>
<dbReference type="Proteomes" id="UP000770661">
    <property type="component" value="Unassembled WGS sequence"/>
</dbReference>
<feature type="compositionally biased region" description="Basic and acidic residues" evidence="1">
    <location>
        <begin position="124"/>
        <end position="133"/>
    </location>
</feature>
<evidence type="ECO:0000313" key="2">
    <source>
        <dbReference type="EMBL" id="KAG0702857.1"/>
    </source>
</evidence>
<evidence type="ECO:0000313" key="3">
    <source>
        <dbReference type="Proteomes" id="UP000770661"/>
    </source>
</evidence>
<dbReference type="EMBL" id="JACEEZ010025243">
    <property type="protein sequence ID" value="KAG0702857.1"/>
    <property type="molecule type" value="Genomic_DNA"/>
</dbReference>
<dbReference type="AlphaFoldDB" id="A0A8J4XL47"/>
<name>A0A8J4XL47_CHIOP</name>
<feature type="compositionally biased region" description="Polar residues" evidence="1">
    <location>
        <begin position="165"/>
        <end position="184"/>
    </location>
</feature>
<gene>
    <name evidence="2" type="ORF">GWK47_025000</name>
</gene>
<feature type="region of interest" description="Disordered" evidence="1">
    <location>
        <begin position="91"/>
        <end position="219"/>
    </location>
</feature>